<dbReference type="Proteomes" id="UP000013523">
    <property type="component" value="Chromosome"/>
</dbReference>
<dbReference type="GO" id="GO:0003700">
    <property type="term" value="F:DNA-binding transcription factor activity"/>
    <property type="evidence" value="ECO:0007669"/>
    <property type="project" value="InterPro"/>
</dbReference>
<dbReference type="Gene3D" id="3.40.1410.10">
    <property type="entry name" value="Chorismate lyase-like"/>
    <property type="match status" value="1"/>
</dbReference>
<dbReference type="InterPro" id="IPR050679">
    <property type="entry name" value="Bact_HTH_transcr_reg"/>
</dbReference>
<reference evidence="5 6" key="1">
    <citation type="submission" date="2012-01" db="EMBL/GenBank/DDBJ databases">
        <title>Complete sequence of chromosome of Clostridium pasteurianum BC1.</title>
        <authorList>
            <consortium name="US DOE Joint Genome Institute"/>
            <person name="Lucas S."/>
            <person name="Han J."/>
            <person name="Lapidus A."/>
            <person name="Cheng J.-F."/>
            <person name="Goodwin L."/>
            <person name="Pitluck S."/>
            <person name="Peters L."/>
            <person name="Mikhailova N."/>
            <person name="Teshima H."/>
            <person name="Detter J.C."/>
            <person name="Han C."/>
            <person name="Tapia R."/>
            <person name="Land M."/>
            <person name="Hauser L."/>
            <person name="Kyrpides N."/>
            <person name="Ivanova N."/>
            <person name="Pagani I."/>
            <person name="Dunn J."/>
            <person name="Taghavi S."/>
            <person name="Francis A."/>
            <person name="van der Lelie D."/>
            <person name="Woyke T."/>
        </authorList>
    </citation>
    <scope>NUCLEOTIDE SEQUENCE [LARGE SCALE GENOMIC DNA]</scope>
    <source>
        <strain evidence="5 6">BC1</strain>
    </source>
</reference>
<evidence type="ECO:0000256" key="3">
    <source>
        <dbReference type="ARBA" id="ARBA00023163"/>
    </source>
</evidence>
<dbReference type="OrthoDB" id="9816541at2"/>
<dbReference type="eggNOG" id="COG2188">
    <property type="taxonomic scope" value="Bacteria"/>
</dbReference>
<keyword evidence="1" id="KW-0805">Transcription regulation</keyword>
<dbReference type="SUPFAM" id="SSF64288">
    <property type="entry name" value="Chorismate lyase-like"/>
    <property type="match status" value="1"/>
</dbReference>
<keyword evidence="3" id="KW-0804">Transcription</keyword>
<dbReference type="SMART" id="SM00866">
    <property type="entry name" value="UTRA"/>
    <property type="match status" value="1"/>
</dbReference>
<evidence type="ECO:0000256" key="2">
    <source>
        <dbReference type="ARBA" id="ARBA00023125"/>
    </source>
</evidence>
<dbReference type="CDD" id="cd07377">
    <property type="entry name" value="WHTH_GntR"/>
    <property type="match status" value="1"/>
</dbReference>
<dbReference type="KEGG" id="cpas:Clopa_3544"/>
<accession>R4K9F5</accession>
<dbReference type="InterPro" id="IPR011663">
    <property type="entry name" value="UTRA"/>
</dbReference>
<dbReference type="PRINTS" id="PR00035">
    <property type="entry name" value="HTHGNTR"/>
</dbReference>
<dbReference type="InterPro" id="IPR000524">
    <property type="entry name" value="Tscrpt_reg_HTH_GntR"/>
</dbReference>
<keyword evidence="2" id="KW-0238">DNA-binding</keyword>
<name>R4K9F5_CLOPA</name>
<dbReference type="AlphaFoldDB" id="R4K9F5"/>
<dbReference type="PROSITE" id="PS50949">
    <property type="entry name" value="HTH_GNTR"/>
    <property type="match status" value="1"/>
</dbReference>
<dbReference type="SMART" id="SM00345">
    <property type="entry name" value="HTH_GNTR"/>
    <property type="match status" value="1"/>
</dbReference>
<evidence type="ECO:0000313" key="6">
    <source>
        <dbReference type="Proteomes" id="UP000013523"/>
    </source>
</evidence>
<dbReference type="InterPro" id="IPR036388">
    <property type="entry name" value="WH-like_DNA-bd_sf"/>
</dbReference>
<dbReference type="Pfam" id="PF00392">
    <property type="entry name" value="GntR"/>
    <property type="match status" value="1"/>
</dbReference>
<feature type="domain" description="HTH gntR-type" evidence="4">
    <location>
        <begin position="3"/>
        <end position="71"/>
    </location>
</feature>
<dbReference type="InterPro" id="IPR036390">
    <property type="entry name" value="WH_DNA-bd_sf"/>
</dbReference>
<dbReference type="PANTHER" id="PTHR44846">
    <property type="entry name" value="MANNOSYL-D-GLYCERATE TRANSPORT/METABOLISM SYSTEM REPRESSOR MNGR-RELATED"/>
    <property type="match status" value="1"/>
</dbReference>
<gene>
    <name evidence="5" type="ORF">Clopa_3544</name>
</gene>
<organism evidence="5 6">
    <name type="scientific">Clostridium pasteurianum BC1</name>
    <dbReference type="NCBI Taxonomy" id="86416"/>
    <lineage>
        <taxon>Bacteria</taxon>
        <taxon>Bacillati</taxon>
        <taxon>Bacillota</taxon>
        <taxon>Clostridia</taxon>
        <taxon>Eubacteriales</taxon>
        <taxon>Clostridiaceae</taxon>
        <taxon>Clostridium</taxon>
    </lineage>
</organism>
<dbReference type="PANTHER" id="PTHR44846:SF17">
    <property type="entry name" value="GNTR-FAMILY TRANSCRIPTIONAL REGULATOR"/>
    <property type="match status" value="1"/>
</dbReference>
<dbReference type="InterPro" id="IPR028978">
    <property type="entry name" value="Chorismate_lyase_/UTRA_dom_sf"/>
</dbReference>
<protein>
    <submittedName>
        <fullName evidence="5">Transcriptional regulator</fullName>
    </submittedName>
</protein>
<dbReference type="GO" id="GO:0045892">
    <property type="term" value="P:negative regulation of DNA-templated transcription"/>
    <property type="evidence" value="ECO:0007669"/>
    <property type="project" value="TreeGrafter"/>
</dbReference>
<dbReference type="STRING" id="86416.Clopa_3544"/>
<dbReference type="GO" id="GO:0003677">
    <property type="term" value="F:DNA binding"/>
    <property type="evidence" value="ECO:0007669"/>
    <property type="project" value="UniProtKB-KW"/>
</dbReference>
<keyword evidence="6" id="KW-1185">Reference proteome</keyword>
<evidence type="ECO:0000313" key="5">
    <source>
        <dbReference type="EMBL" id="AGK98331.1"/>
    </source>
</evidence>
<dbReference type="PATRIC" id="fig|86416.3.peg.3541"/>
<proteinExistence type="predicted"/>
<dbReference type="Pfam" id="PF07702">
    <property type="entry name" value="UTRA"/>
    <property type="match status" value="1"/>
</dbReference>
<dbReference type="Gene3D" id="1.10.10.10">
    <property type="entry name" value="Winged helix-like DNA-binding domain superfamily/Winged helix DNA-binding domain"/>
    <property type="match status" value="1"/>
</dbReference>
<dbReference type="SUPFAM" id="SSF46785">
    <property type="entry name" value="Winged helix' DNA-binding domain"/>
    <property type="match status" value="1"/>
</dbReference>
<dbReference type="HOGENOM" id="CLU_063236_5_0_9"/>
<dbReference type="EMBL" id="CP003261">
    <property type="protein sequence ID" value="AGK98331.1"/>
    <property type="molecule type" value="Genomic_DNA"/>
</dbReference>
<sequence length="235" mass="27156">MKDNIEIKIIDELISNINNGEYSSDNKLPSENALADTYGVPRIVVRKAYERLEEMGYIYSKQGKGSFLRDRHKPIDLVLSGDESFSEKMIKKGYDFFSKNIFFKRIEYNEKIFKELGVTHSDKVYKIGRLRIISDIPMALHISYVSSATLPDIEKSGDSISSMFEYYRSNGYREFMSKKSILSVSFPGEEERNILECSSLVPLLVLETNSADAETAKILEYTKIIYRCDYFKYII</sequence>
<evidence type="ECO:0000259" key="4">
    <source>
        <dbReference type="PROSITE" id="PS50949"/>
    </source>
</evidence>
<evidence type="ECO:0000256" key="1">
    <source>
        <dbReference type="ARBA" id="ARBA00023015"/>
    </source>
</evidence>
<dbReference type="RefSeq" id="WP_015616615.1">
    <property type="nucleotide sequence ID" value="NC_021182.1"/>
</dbReference>